<proteinExistence type="predicted"/>
<accession>A0A6C0BS02</accession>
<evidence type="ECO:0000313" key="1">
    <source>
        <dbReference type="EMBL" id="QHS94053.1"/>
    </source>
</evidence>
<dbReference type="AlphaFoldDB" id="A0A6C0BS02"/>
<sequence>MLIDPYERTTMEPPSTEENYITLSMFQCIVNMTHYITSTSYDLGSIWSFLNAQSANTTDNSTMQSIQLVDTTEDKYAFEIVDKVQIQGMTTKAFAPGSLGKTIEYTQDSSRIGSLSVKFGLKHIAYEMKKINISVLIFKNGKIKISGGLGKMIFEKKMDDGLMNILIEQLIVKPVLRLCMNVSELPEYQIQKKMINANMRRPNAIGKDRYIGFIQNLVKLFGNHRVILPQIMQLDGKKRGRICAVKVKNEIGKSGSFAVDHSGNVQFFAYNNVDELRCHAIELLKIWL</sequence>
<reference evidence="1" key="1">
    <citation type="journal article" date="2020" name="Nature">
        <title>Giant virus diversity and host interactions through global metagenomics.</title>
        <authorList>
            <person name="Schulz F."/>
            <person name="Roux S."/>
            <person name="Paez-Espino D."/>
            <person name="Jungbluth S."/>
            <person name="Walsh D.A."/>
            <person name="Denef V.J."/>
            <person name="McMahon K.D."/>
            <person name="Konstantinidis K.T."/>
            <person name="Eloe-Fadrosh E.A."/>
            <person name="Kyrpides N.C."/>
            <person name="Woyke T."/>
        </authorList>
    </citation>
    <scope>NUCLEOTIDE SEQUENCE</scope>
    <source>
        <strain evidence="1">GVMAG-M-3300018416-26</strain>
    </source>
</reference>
<name>A0A6C0BS02_9ZZZZ</name>
<dbReference type="EMBL" id="MN739215">
    <property type="protein sequence ID" value="QHS94053.1"/>
    <property type="molecule type" value="Genomic_DNA"/>
</dbReference>
<organism evidence="1">
    <name type="scientific">viral metagenome</name>
    <dbReference type="NCBI Taxonomy" id="1070528"/>
    <lineage>
        <taxon>unclassified sequences</taxon>
        <taxon>metagenomes</taxon>
        <taxon>organismal metagenomes</taxon>
    </lineage>
</organism>
<protein>
    <submittedName>
        <fullName evidence="1">Uncharacterized protein</fullName>
    </submittedName>
</protein>